<keyword evidence="3 13" id="KW-0820">tRNA-binding</keyword>
<name>A0ABP9BB29_9MICC</name>
<keyword evidence="17" id="KW-1185">Reference proteome</keyword>
<evidence type="ECO:0000259" key="14">
    <source>
        <dbReference type="PROSITE" id="PS50862"/>
    </source>
</evidence>
<dbReference type="InterPro" id="IPR045864">
    <property type="entry name" value="aa-tRNA-synth_II/BPL/LPL"/>
</dbReference>
<dbReference type="SUPFAM" id="SSF55186">
    <property type="entry name" value="ThrRS/AlaRS common domain"/>
    <property type="match status" value="1"/>
</dbReference>
<dbReference type="Proteomes" id="UP001500187">
    <property type="component" value="Unassembled WGS sequence"/>
</dbReference>
<dbReference type="InterPro" id="IPR004154">
    <property type="entry name" value="Anticodon-bd"/>
</dbReference>
<comment type="subunit">
    <text evidence="13">Homodimer.</text>
</comment>
<evidence type="ECO:0000256" key="9">
    <source>
        <dbReference type="ARBA" id="ARBA00022884"/>
    </source>
</evidence>
<organism evidence="16 17">
    <name type="scientific">Rothia endophytica</name>
    <dbReference type="NCBI Taxonomy" id="1324766"/>
    <lineage>
        <taxon>Bacteria</taxon>
        <taxon>Bacillati</taxon>
        <taxon>Actinomycetota</taxon>
        <taxon>Actinomycetes</taxon>
        <taxon>Micrococcales</taxon>
        <taxon>Micrococcaceae</taxon>
        <taxon>Rothia</taxon>
    </lineage>
</organism>
<evidence type="ECO:0000256" key="10">
    <source>
        <dbReference type="ARBA" id="ARBA00022917"/>
    </source>
</evidence>
<dbReference type="InterPro" id="IPR012947">
    <property type="entry name" value="tRNA_SAD"/>
</dbReference>
<dbReference type="PANTHER" id="PTHR11451">
    <property type="entry name" value="THREONINE-TRNA LIGASE"/>
    <property type="match status" value="1"/>
</dbReference>
<dbReference type="PANTHER" id="PTHR11451:SF44">
    <property type="entry name" value="THREONINE--TRNA LIGASE, CHLOROPLASTIC_MITOCHONDRIAL 2"/>
    <property type="match status" value="1"/>
</dbReference>
<keyword evidence="9 13" id="KW-0694">RNA-binding</keyword>
<comment type="subcellular location">
    <subcellularLocation>
        <location evidence="13">Cytoplasm</location>
    </subcellularLocation>
</comment>
<proteinExistence type="inferred from homology"/>
<comment type="caution">
    <text evidence="16">The sequence shown here is derived from an EMBL/GenBank/DDBJ whole genome shotgun (WGS) entry which is preliminary data.</text>
</comment>
<protein>
    <recommendedName>
        <fullName evidence="13">Threonine--tRNA ligase</fullName>
        <ecNumber evidence="13">6.1.1.3</ecNumber>
    </recommendedName>
    <alternativeName>
        <fullName evidence="13">Threonyl-tRNA synthetase</fullName>
        <shortName evidence="13">ThrRS</shortName>
    </alternativeName>
</protein>
<dbReference type="InterPro" id="IPR002314">
    <property type="entry name" value="aa-tRNA-synt_IIb"/>
</dbReference>
<dbReference type="SMART" id="SM00863">
    <property type="entry name" value="tRNA_SAD"/>
    <property type="match status" value="1"/>
</dbReference>
<evidence type="ECO:0000256" key="1">
    <source>
        <dbReference type="ARBA" id="ARBA00008226"/>
    </source>
</evidence>
<dbReference type="NCBIfam" id="TIGR00418">
    <property type="entry name" value="thrS"/>
    <property type="match status" value="1"/>
</dbReference>
<dbReference type="SUPFAM" id="SSF52954">
    <property type="entry name" value="Class II aaRS ABD-related"/>
    <property type="match status" value="1"/>
</dbReference>
<keyword evidence="8 13" id="KW-0067">ATP-binding</keyword>
<feature type="binding site" evidence="13">
    <location>
        <position position="352"/>
    </location>
    <ligand>
        <name>Zn(2+)</name>
        <dbReference type="ChEBI" id="CHEBI:29105"/>
        <note>catalytic</note>
    </ligand>
</feature>
<dbReference type="Pfam" id="PF03129">
    <property type="entry name" value="HGTP_anticodon"/>
    <property type="match status" value="1"/>
</dbReference>
<evidence type="ECO:0000256" key="5">
    <source>
        <dbReference type="ARBA" id="ARBA00022723"/>
    </source>
</evidence>
<dbReference type="InterPro" id="IPR004095">
    <property type="entry name" value="TGS"/>
</dbReference>
<evidence type="ECO:0000256" key="12">
    <source>
        <dbReference type="ARBA" id="ARBA00049515"/>
    </source>
</evidence>
<evidence type="ECO:0000256" key="7">
    <source>
        <dbReference type="ARBA" id="ARBA00022833"/>
    </source>
</evidence>
<accession>A0ABP9BB29</accession>
<dbReference type="InterPro" id="IPR002320">
    <property type="entry name" value="Thr-tRNA-ligase_IIa"/>
</dbReference>
<dbReference type="HAMAP" id="MF_00184">
    <property type="entry name" value="Thr_tRNA_synth"/>
    <property type="match status" value="1"/>
</dbReference>
<evidence type="ECO:0000313" key="17">
    <source>
        <dbReference type="Proteomes" id="UP001500187"/>
    </source>
</evidence>
<feature type="domain" description="TGS" evidence="15">
    <location>
        <begin position="1"/>
        <end position="57"/>
    </location>
</feature>
<comment type="catalytic activity">
    <reaction evidence="12 13">
        <text>tRNA(Thr) + L-threonine + ATP = L-threonyl-tRNA(Thr) + AMP + diphosphate + H(+)</text>
        <dbReference type="Rhea" id="RHEA:24624"/>
        <dbReference type="Rhea" id="RHEA-COMP:9670"/>
        <dbReference type="Rhea" id="RHEA-COMP:9704"/>
        <dbReference type="ChEBI" id="CHEBI:15378"/>
        <dbReference type="ChEBI" id="CHEBI:30616"/>
        <dbReference type="ChEBI" id="CHEBI:33019"/>
        <dbReference type="ChEBI" id="CHEBI:57926"/>
        <dbReference type="ChEBI" id="CHEBI:78442"/>
        <dbReference type="ChEBI" id="CHEBI:78534"/>
        <dbReference type="ChEBI" id="CHEBI:456215"/>
        <dbReference type="EC" id="6.1.1.3"/>
    </reaction>
</comment>
<evidence type="ECO:0000256" key="3">
    <source>
        <dbReference type="ARBA" id="ARBA00022555"/>
    </source>
</evidence>
<dbReference type="GO" id="GO:0016874">
    <property type="term" value="F:ligase activity"/>
    <property type="evidence" value="ECO:0007669"/>
    <property type="project" value="UniProtKB-KW"/>
</dbReference>
<keyword evidence="4 13" id="KW-0436">Ligase</keyword>
<comment type="cofactor">
    <cofactor evidence="13">
        <name>Zn(2+)</name>
        <dbReference type="ChEBI" id="CHEBI:29105"/>
    </cofactor>
    <text evidence="13">Binds 1 zinc ion per subunit.</text>
</comment>
<keyword evidence="11 13" id="KW-0030">Aminoacyl-tRNA synthetase</keyword>
<evidence type="ECO:0000256" key="8">
    <source>
        <dbReference type="ARBA" id="ARBA00022840"/>
    </source>
</evidence>
<sequence>MSTLNITVAGENVNVEAGSKAADLFAEKSDIVVARINGTLVDLSTELTAGDTVEPVSVHDQEGLEVLRHSVAHVMAQAVQEYRKDAKLGIGPYITDGFYFDFDVEEPFTPEDLKKIEKSMVKIIKSGQTFQRRVVTHEQACTEMANEPYKLELLELAQGPGSGADAAEGASVEVGAGEITIYDNVNRKGETVWKDLCRGPHVPSTKILANGYALMRTGGAYWRGSEKNPMLQRIYGTAWPSKEELVAYKDRIAEAERRDHRRLGEELDLFSFPKTIGPGLPVFHPKGGIILREMENYVRERHIAEGFQYVKTPHISKEDLFYTSGHLPYYSDGMFPPMEDEGQAYRLKAMNCPMHNEIFRSRGRSYRELPLRLFEFGTVYRDEKSGVLQGLTRVRMITQDDSHSYVTKEQAPDEVRHLLKFMLSLLEDFGMTDFYLELSTRDTEGDKKDKFIGTDEQWEEATTVLEQVAGETGLELVADPGGAAFYGPKISVQAKDAIGRTWQMSTVQYDFNQPARFGLEYQASDGSRQEPVMIHSAKFGSLERFFGVLTEHYAGMFPAWLAPVQVVGVPVAEAFNDYMGEVAAKLAAQGVRVDVDYGTDRFPKKIRTASKEKVPFILIAGGEDAENGAVSFRFRDGSQENGVPVDEAVARIVEHIKSRNNVDPLGFNRS</sequence>
<dbReference type="EC" id="6.1.1.3" evidence="13"/>
<evidence type="ECO:0000256" key="13">
    <source>
        <dbReference type="HAMAP-Rule" id="MF_00184"/>
    </source>
</evidence>
<dbReference type="InterPro" id="IPR033728">
    <property type="entry name" value="ThrRS_core"/>
</dbReference>
<evidence type="ECO:0000313" key="16">
    <source>
        <dbReference type="EMBL" id="GAA4793041.1"/>
    </source>
</evidence>
<dbReference type="SUPFAM" id="SSF55681">
    <property type="entry name" value="Class II aaRS and biotin synthetases"/>
    <property type="match status" value="1"/>
</dbReference>
<dbReference type="InterPro" id="IPR006195">
    <property type="entry name" value="aa-tRNA-synth_II"/>
</dbReference>
<evidence type="ECO:0000256" key="2">
    <source>
        <dbReference type="ARBA" id="ARBA00022490"/>
    </source>
</evidence>
<dbReference type="CDD" id="cd00860">
    <property type="entry name" value="ThrRS_anticodon"/>
    <property type="match status" value="1"/>
</dbReference>
<comment type="caution">
    <text evidence="13">Lacks conserved residue(s) required for the propagation of feature annotation.</text>
</comment>
<feature type="domain" description="Aminoacyl-transfer RNA synthetases class-II family profile" evidence="14">
    <location>
        <begin position="290"/>
        <end position="558"/>
    </location>
</feature>
<dbReference type="InterPro" id="IPR036621">
    <property type="entry name" value="Anticodon-bd_dom_sf"/>
</dbReference>
<evidence type="ECO:0000256" key="4">
    <source>
        <dbReference type="ARBA" id="ARBA00022598"/>
    </source>
</evidence>
<evidence type="ECO:0000256" key="11">
    <source>
        <dbReference type="ARBA" id="ARBA00023146"/>
    </source>
</evidence>
<keyword evidence="5 13" id="KW-0479">Metal-binding</keyword>
<keyword evidence="6 13" id="KW-0547">Nucleotide-binding</keyword>
<dbReference type="CDD" id="cd00771">
    <property type="entry name" value="ThrRS_core"/>
    <property type="match status" value="1"/>
</dbReference>
<dbReference type="Gene3D" id="3.30.54.20">
    <property type="match status" value="1"/>
</dbReference>
<comment type="similarity">
    <text evidence="1 13">Belongs to the class-II aminoacyl-tRNA synthetase family.</text>
</comment>
<dbReference type="Pfam" id="PF07973">
    <property type="entry name" value="tRNA_SAD"/>
    <property type="match status" value="1"/>
</dbReference>
<dbReference type="InterPro" id="IPR047246">
    <property type="entry name" value="ThrRS_anticodon"/>
</dbReference>
<feature type="binding site" evidence="13">
    <location>
        <position position="403"/>
    </location>
    <ligand>
        <name>Zn(2+)</name>
        <dbReference type="ChEBI" id="CHEBI:29105"/>
        <note>catalytic</note>
    </ligand>
</feature>
<dbReference type="Gene3D" id="3.30.930.10">
    <property type="entry name" value="Bira Bifunctional Protein, Domain 2"/>
    <property type="match status" value="1"/>
</dbReference>
<evidence type="ECO:0000259" key="15">
    <source>
        <dbReference type="PROSITE" id="PS51880"/>
    </source>
</evidence>
<gene>
    <name evidence="13 16" type="primary">thrS</name>
    <name evidence="16" type="ORF">GCM10023352_09510</name>
</gene>
<keyword evidence="2 13" id="KW-0963">Cytoplasm</keyword>
<feature type="binding site" evidence="13">
    <location>
        <position position="535"/>
    </location>
    <ligand>
        <name>Zn(2+)</name>
        <dbReference type="ChEBI" id="CHEBI:29105"/>
        <note>catalytic</note>
    </ligand>
</feature>
<dbReference type="PRINTS" id="PR01047">
    <property type="entry name" value="TRNASYNTHTHR"/>
</dbReference>
<keyword evidence="10 13" id="KW-0648">Protein biosynthesis</keyword>
<dbReference type="PROSITE" id="PS50862">
    <property type="entry name" value="AA_TRNA_LIGASE_II"/>
    <property type="match status" value="1"/>
</dbReference>
<dbReference type="PROSITE" id="PS51880">
    <property type="entry name" value="TGS"/>
    <property type="match status" value="1"/>
</dbReference>
<dbReference type="Gene3D" id="3.30.980.10">
    <property type="entry name" value="Threonyl-trna Synthetase, Chain A, domain 2"/>
    <property type="match status" value="1"/>
</dbReference>
<dbReference type="InterPro" id="IPR018163">
    <property type="entry name" value="Thr/Ala-tRNA-synth_IIc_edit"/>
</dbReference>
<dbReference type="EMBL" id="BAABKP010000001">
    <property type="protein sequence ID" value="GAA4793041.1"/>
    <property type="molecule type" value="Genomic_DNA"/>
</dbReference>
<dbReference type="Pfam" id="PF00587">
    <property type="entry name" value="tRNA-synt_2b"/>
    <property type="match status" value="1"/>
</dbReference>
<keyword evidence="7 13" id="KW-0862">Zinc</keyword>
<evidence type="ECO:0000256" key="6">
    <source>
        <dbReference type="ARBA" id="ARBA00022741"/>
    </source>
</evidence>
<dbReference type="Gene3D" id="3.40.50.800">
    <property type="entry name" value="Anticodon-binding domain"/>
    <property type="match status" value="1"/>
</dbReference>
<dbReference type="RefSeq" id="WP_345445185.1">
    <property type="nucleotide sequence ID" value="NZ_BAABKP010000001.1"/>
</dbReference>
<reference evidence="17" key="1">
    <citation type="journal article" date="2019" name="Int. J. Syst. Evol. Microbiol.">
        <title>The Global Catalogue of Microorganisms (GCM) 10K type strain sequencing project: providing services to taxonomists for standard genome sequencing and annotation.</title>
        <authorList>
            <consortium name="The Broad Institute Genomics Platform"/>
            <consortium name="The Broad Institute Genome Sequencing Center for Infectious Disease"/>
            <person name="Wu L."/>
            <person name="Ma J."/>
        </authorList>
    </citation>
    <scope>NUCLEOTIDE SEQUENCE [LARGE SCALE GENOMIC DNA]</scope>
    <source>
        <strain evidence="17">JCM 18541</strain>
    </source>
</reference>